<gene>
    <name evidence="3" type="ORF">KHLLAP_LOCUS14187</name>
</gene>
<dbReference type="EMBL" id="CAUWAG010000020">
    <property type="protein sequence ID" value="CAJ2513719.1"/>
    <property type="molecule type" value="Genomic_DNA"/>
</dbReference>
<comment type="caution">
    <text evidence="3">The sequence shown here is derived from an EMBL/GenBank/DDBJ whole genome shotgun (WGS) entry which is preliminary data.</text>
</comment>
<evidence type="ECO:0000259" key="2">
    <source>
        <dbReference type="Pfam" id="PF06985"/>
    </source>
</evidence>
<feature type="compositionally biased region" description="Low complexity" evidence="1">
    <location>
        <begin position="121"/>
        <end position="131"/>
    </location>
</feature>
<dbReference type="AlphaFoldDB" id="A0AAI8VZ27"/>
<dbReference type="PANTHER" id="PTHR10622:SF10">
    <property type="entry name" value="HET DOMAIN-CONTAINING PROTEIN"/>
    <property type="match status" value="1"/>
</dbReference>
<evidence type="ECO:0000256" key="1">
    <source>
        <dbReference type="SAM" id="MobiDB-lite"/>
    </source>
</evidence>
<evidence type="ECO:0000313" key="4">
    <source>
        <dbReference type="Proteomes" id="UP001295740"/>
    </source>
</evidence>
<dbReference type="PANTHER" id="PTHR10622">
    <property type="entry name" value="HET DOMAIN-CONTAINING PROTEIN"/>
    <property type="match status" value="1"/>
</dbReference>
<accession>A0AAI8VZ27</accession>
<dbReference type="Proteomes" id="UP001295740">
    <property type="component" value="Unassembled WGS sequence"/>
</dbReference>
<feature type="region of interest" description="Disordered" evidence="1">
    <location>
        <begin position="117"/>
        <end position="143"/>
    </location>
</feature>
<keyword evidence="4" id="KW-1185">Reference proteome</keyword>
<sequence length="143" mass="16083">MRLINTHTLDLEDYNKDIPPYAILSRTWEDGEEVTFQEWHRDRVGVSPKPGFTKICNVCEQAQLAGLAYVWVDTNCINKSSSAELSEAINSMFVWYERADVCFVYLSDVTSTFVDEELGEEGPSPSPLSVSKAKKHSSISSAR</sequence>
<evidence type="ECO:0000313" key="3">
    <source>
        <dbReference type="EMBL" id="CAJ2513719.1"/>
    </source>
</evidence>
<protein>
    <submittedName>
        <fullName evidence="3">Uu.00g018380.m01.CDS01</fullName>
    </submittedName>
</protein>
<dbReference type="Pfam" id="PF06985">
    <property type="entry name" value="HET"/>
    <property type="match status" value="1"/>
</dbReference>
<proteinExistence type="predicted"/>
<reference evidence="3" key="1">
    <citation type="submission" date="2023-10" db="EMBL/GenBank/DDBJ databases">
        <authorList>
            <person name="Hackl T."/>
        </authorList>
    </citation>
    <scope>NUCLEOTIDE SEQUENCE</scope>
</reference>
<feature type="domain" description="Heterokaryon incompatibility" evidence="2">
    <location>
        <begin position="21"/>
        <end position="113"/>
    </location>
</feature>
<name>A0AAI8VZ27_9PEZI</name>
<dbReference type="InterPro" id="IPR010730">
    <property type="entry name" value="HET"/>
</dbReference>
<organism evidence="3 4">
    <name type="scientific">Anthostomella pinea</name>
    <dbReference type="NCBI Taxonomy" id="933095"/>
    <lineage>
        <taxon>Eukaryota</taxon>
        <taxon>Fungi</taxon>
        <taxon>Dikarya</taxon>
        <taxon>Ascomycota</taxon>
        <taxon>Pezizomycotina</taxon>
        <taxon>Sordariomycetes</taxon>
        <taxon>Xylariomycetidae</taxon>
        <taxon>Xylariales</taxon>
        <taxon>Xylariaceae</taxon>
        <taxon>Anthostomella</taxon>
    </lineage>
</organism>